<evidence type="ECO:0000313" key="71">
    <source>
        <dbReference type="Proteomes" id="UP000528151"/>
    </source>
</evidence>
<dbReference type="EMBL" id="AAHZFY010000004">
    <property type="protein sequence ID" value="ECB9512744.1"/>
    <property type="molecule type" value="Genomic_DNA"/>
</dbReference>
<evidence type="ECO:0000313" key="24">
    <source>
        <dbReference type="EMBL" id="EAH3294417.1"/>
    </source>
</evidence>
<sequence length="204" mass="23179">MQRETRSAPKKPKRNYWKWVCITLISVLLISAGWIYVAVFKLSPQDEPSPSLISNKSMVEFQTSTTKADLNQLISSYIEDFSKDQDIGYKVFVANNVNFTAEAEIFGEPVELRLKFSPEVVDNGNVELTLKDMSVGALPLPVSYVMNYVSKNYKFPDWVTIMPKKEKIYLSLDKLKLQGGTKVRADTLNLKKDDISFTLLVPVK</sequence>
<dbReference type="Proteomes" id="UP000548278">
    <property type="component" value="Unassembled WGS sequence"/>
</dbReference>
<evidence type="ECO:0000313" key="14">
    <source>
        <dbReference type="EMBL" id="EAG2086858.1"/>
    </source>
</evidence>
<dbReference type="Proteomes" id="UP000410967">
    <property type="component" value="Unassembled WGS sequence"/>
</dbReference>
<feature type="transmembrane region" description="Helical" evidence="1">
    <location>
        <begin position="16"/>
        <end position="37"/>
    </location>
</feature>
<evidence type="ECO:0000313" key="20">
    <source>
        <dbReference type="EMBL" id="EAG6170123.1"/>
    </source>
</evidence>
<evidence type="ECO:0000313" key="66">
    <source>
        <dbReference type="Proteomes" id="UP000478704"/>
    </source>
</evidence>
<dbReference type="Proteomes" id="UP000376505">
    <property type="component" value="Unassembled WGS sequence"/>
</dbReference>
<evidence type="ECO:0000313" key="55">
    <source>
        <dbReference type="Proteomes" id="UP000365297"/>
    </source>
</evidence>
<evidence type="ECO:0000313" key="53">
    <source>
        <dbReference type="Proteomes" id="UP000358545"/>
    </source>
</evidence>
<dbReference type="EMBL" id="AAANYN010000002">
    <property type="protein sequence ID" value="EAD5772991.1"/>
    <property type="molecule type" value="Genomic_DNA"/>
</dbReference>
<dbReference type="EMBL" id="AABAWE010000003">
    <property type="protein sequence ID" value="EAG2086858.1"/>
    <property type="molecule type" value="Genomic_DNA"/>
</dbReference>
<evidence type="ECO:0000313" key="65">
    <source>
        <dbReference type="Proteomes" id="UP000478682"/>
    </source>
</evidence>
<evidence type="ECO:0000313" key="30">
    <source>
        <dbReference type="EMBL" id="ECC1556331.1"/>
    </source>
</evidence>
<evidence type="ECO:0000313" key="54">
    <source>
        <dbReference type="Proteomes" id="UP000364988"/>
    </source>
</evidence>
<evidence type="ECO:0000313" key="23">
    <source>
        <dbReference type="EMBL" id="EAH2282218.1"/>
    </source>
</evidence>
<dbReference type="Proteomes" id="UP000354255">
    <property type="component" value="Unassembled WGS sequence"/>
</dbReference>
<dbReference type="Proteomes" id="UP000379076">
    <property type="component" value="Unassembled WGS sequence"/>
</dbReference>
<dbReference type="EMBL" id="AABBYJ010000007">
    <property type="protein sequence ID" value="EAG4331894.1"/>
    <property type="molecule type" value="Genomic_DNA"/>
</dbReference>
<reference evidence="37" key="8">
    <citation type="submission" date="2020-01" db="EMBL/GenBank/DDBJ databases">
        <authorList>
            <consortium name="NCBI Pathogen Detection Project"/>
        </authorList>
    </citation>
    <scope>NUCLEOTIDE SEQUENCE</scope>
    <source>
        <strain evidence="41">2017-325981-023-01</strain>
        <strain evidence="37">CFIAFB20100120</strain>
        <strain evidence="39">CFIAFB20170037</strain>
        <strain evidence="38">CFIAFB20170045</strain>
        <strain evidence="40">DMG1500109</strain>
    </source>
</reference>
<evidence type="ECO:0000313" key="58">
    <source>
        <dbReference type="Proteomes" id="UP000389283"/>
    </source>
</evidence>
<evidence type="ECO:0000313" key="75">
    <source>
        <dbReference type="Proteomes" id="UP000546397"/>
    </source>
</evidence>
<evidence type="ECO:0000313" key="42">
    <source>
        <dbReference type="EMBL" id="OET49870.1"/>
    </source>
</evidence>
<proteinExistence type="predicted"/>
<keyword evidence="1" id="KW-1133">Transmembrane helix</keyword>
<evidence type="ECO:0000313" key="21">
    <source>
        <dbReference type="EMBL" id="EAG6990995.1"/>
    </source>
</evidence>
<evidence type="ECO:0000313" key="25">
    <source>
        <dbReference type="EMBL" id="EAH4241523.1"/>
    </source>
</evidence>
<dbReference type="Proteomes" id="UP000489121">
    <property type="component" value="Unassembled WGS sequence"/>
</dbReference>
<keyword evidence="1" id="KW-0812">Transmembrane</keyword>
<reference evidence="42 83" key="1">
    <citation type="submission" date="2016-09" db="EMBL/GenBank/DDBJ databases">
        <title>100K Listeria isolates.</title>
        <authorList>
            <person name="Chen P."/>
            <person name="Weimer B.C."/>
            <person name="Kong N."/>
            <person name="Huang B."/>
        </authorList>
    </citation>
    <scope>NUCLEOTIDE SEQUENCE [LARGE SCALE GENOMIC DNA]</scope>
    <source>
        <strain evidence="42 83">BCW_2383</strain>
    </source>
</reference>
<dbReference type="Proteomes" id="UP000525850">
    <property type="component" value="Unassembled WGS sequence"/>
</dbReference>
<evidence type="ECO:0000313" key="11">
    <source>
        <dbReference type="EMBL" id="EAE4942332.1"/>
    </source>
</evidence>
<evidence type="ECO:0000313" key="82">
    <source>
        <dbReference type="Proteomes" id="UP000844415"/>
    </source>
</evidence>
<dbReference type="EMBL" id="AAHZFN010000006">
    <property type="protein sequence ID" value="ECB9473169.1"/>
    <property type="molecule type" value="Genomic_DNA"/>
</dbReference>
<protein>
    <submittedName>
        <fullName evidence="25">DUF2140 family protein</fullName>
    </submittedName>
    <submittedName>
        <fullName evidence="36">YpmS family protein</fullName>
    </submittedName>
</protein>
<evidence type="ECO:0000313" key="69">
    <source>
        <dbReference type="Proteomes" id="UP000525850"/>
    </source>
</evidence>
<dbReference type="Proteomes" id="UP000345329">
    <property type="component" value="Unassembled WGS sequence"/>
</dbReference>
<evidence type="ECO:0000256" key="1">
    <source>
        <dbReference type="SAM" id="Phobius"/>
    </source>
</evidence>
<evidence type="ECO:0000313" key="36">
    <source>
        <dbReference type="EMBL" id="EDP8514167.1"/>
    </source>
</evidence>
<dbReference type="Proteomes" id="UP000389283">
    <property type="component" value="Unassembled WGS sequence"/>
</dbReference>
<dbReference type="Proteomes" id="UP000455569">
    <property type="component" value="Unassembled WGS sequence"/>
</dbReference>
<organism evidence="25 70">
    <name type="scientific">Listeria monocytogenes</name>
    <dbReference type="NCBI Taxonomy" id="1639"/>
    <lineage>
        <taxon>Bacteria</taxon>
        <taxon>Bacillati</taxon>
        <taxon>Bacillota</taxon>
        <taxon>Bacilli</taxon>
        <taxon>Bacillales</taxon>
        <taxon>Listeriaceae</taxon>
        <taxon>Listeria</taxon>
    </lineage>
</organism>
<dbReference type="Proteomes" id="UP000272537">
    <property type="component" value="Unassembled WGS sequence"/>
</dbReference>
<evidence type="ECO:0000313" key="7">
    <source>
        <dbReference type="EMBL" id="EAD5772991.1"/>
    </source>
</evidence>
<evidence type="ECO:0000313" key="19">
    <source>
        <dbReference type="EMBL" id="EAG4461998.1"/>
    </source>
</evidence>
<evidence type="ECO:0000313" key="60">
    <source>
        <dbReference type="Proteomes" id="UP000410967"/>
    </source>
</evidence>
<evidence type="ECO:0000313" key="56">
    <source>
        <dbReference type="Proteomes" id="UP000376505"/>
    </source>
</evidence>
<evidence type="ECO:0000313" key="41">
    <source>
        <dbReference type="EMBL" id="HAJ9593165.1"/>
    </source>
</evidence>
<dbReference type="Proteomes" id="UP000566721">
    <property type="component" value="Unassembled WGS sequence"/>
</dbReference>
<evidence type="ECO:0000313" key="9">
    <source>
        <dbReference type="EMBL" id="EAE1338343.1"/>
    </source>
</evidence>
<evidence type="ECO:0000313" key="46">
    <source>
        <dbReference type="Proteomes" id="UP000336166"/>
    </source>
</evidence>
<evidence type="ECO:0000313" key="26">
    <source>
        <dbReference type="EMBL" id="EAK8896541.1"/>
    </source>
</evidence>
<evidence type="ECO:0000313" key="80">
    <source>
        <dbReference type="Proteomes" id="UP000843503"/>
    </source>
</evidence>
<evidence type="ECO:0000313" key="12">
    <source>
        <dbReference type="EMBL" id="EAG0865716.1"/>
    </source>
</evidence>
<evidence type="ECO:0000313" key="77">
    <source>
        <dbReference type="Proteomes" id="UP000549379"/>
    </source>
</evidence>
<dbReference type="EMBL" id="DAAJZA010000005">
    <property type="protein sequence ID" value="HAC1755085.1"/>
    <property type="molecule type" value="Genomic_DNA"/>
</dbReference>
<dbReference type="EMBL" id="DAAJCS010000003">
    <property type="protein sequence ID" value="HAC0012299.1"/>
    <property type="molecule type" value="Genomic_DNA"/>
</dbReference>
<dbReference type="Proteomes" id="UP000337746">
    <property type="component" value="Unassembled WGS sequence"/>
</dbReference>
<dbReference type="Proteomes" id="UP000843775">
    <property type="component" value="Unassembled WGS sequence"/>
</dbReference>
<dbReference type="KEGG" id="lmok:CQ02_09655"/>
<name>A0A0B8R991_LISMN</name>
<evidence type="ECO:0000313" key="83">
    <source>
        <dbReference type="Proteomes" id="UP000852906"/>
    </source>
</evidence>
<evidence type="ECO:0000313" key="28">
    <source>
        <dbReference type="EMBL" id="ECB9473169.1"/>
    </source>
</evidence>
<gene>
    <name evidence="12" type="ORF">A8L61_00315</name>
    <name evidence="21" type="ORF">AB917_10350</name>
    <name evidence="2" type="ORF">ABZ57_08890</name>
    <name evidence="42" type="ORF">AJL21_09360</name>
    <name evidence="9" type="ORF">ART25_05380</name>
    <name evidence="3" type="ORF">ARY78_06075</name>
    <name evidence="16" type="ORF">B1N52_11275</name>
    <name evidence="15" type="ORF">B1S26_03750</name>
    <name evidence="17" type="ORF">B5K54_00870</name>
    <name evidence="13" type="ORF">BB997_09130</name>
    <name evidence="31" type="ORF">BCZ19_09945</name>
    <name evidence="14" type="ORF">BCZ21_06265</name>
    <name evidence="19" type="ORF">CA369_06855</name>
    <name evidence="18" type="ORF">CAV64_11655</name>
    <name evidence="23" type="ORF">D4920_09065</name>
    <name evidence="22" type="ORF">D4B11_01760</name>
    <name evidence="24" type="ORF">D5N24_08420</name>
    <name evidence="26" type="ORF">D7104_02385</name>
    <name evidence="20" type="ORF">DCT16_12150</name>
    <name evidence="4" type="ORF">DU018_00435</name>
    <name evidence="43" type="ORF">DYZ80_02567</name>
    <name evidence="11" type="ORF">E1W56_09835</name>
    <name evidence="25" type="ORF">E5F58_05825</name>
    <name evidence="8" type="ORF">EX365_03495</name>
    <name evidence="7" type="ORF">EXZ73_01685</name>
    <name evidence="32" type="ORF">F6436_04770</name>
    <name evidence="33" type="ORF">F6515_00310</name>
    <name evidence="27" type="ORF">FA835_01230</name>
    <name evidence="29" type="ORF">FLQ97_03250</name>
    <name evidence="28" type="ORF">FLR03_05675</name>
    <name evidence="30" type="ORF">FNX40_05855</name>
    <name evidence="36" type="ORF">G3O21_001590</name>
    <name evidence="40" type="ORF">GI949_08860</name>
    <name evidence="35" type="ORF">GJW51_07930</name>
    <name evidence="34" type="ORF">GQG13_12265</name>
    <name evidence="37" type="ORF">GYS09_02355</name>
    <name evidence="38" type="ORF">GYX23_04720</name>
    <name evidence="39" type="ORF">GYY14_08895</name>
    <name evidence="41" type="ORF">HQN34_001364</name>
    <name evidence="5" type="ORF">KV70_07215</name>
    <name evidence="6" type="ORF">UI29_12635</name>
    <name evidence="10" type="ORF">Y261_06775</name>
</gene>
<evidence type="ECO:0000313" key="72">
    <source>
        <dbReference type="Proteomes" id="UP000530452"/>
    </source>
</evidence>
<dbReference type="EMBL" id="AACJYH010000002">
    <property type="protein sequence ID" value="EAK8896541.1"/>
    <property type="molecule type" value="Genomic_DNA"/>
</dbReference>
<dbReference type="EMBL" id="AANPAU010000005">
    <property type="protein sequence ID" value="EDP8514167.1"/>
    <property type="molecule type" value="Genomic_DNA"/>
</dbReference>
<dbReference type="Proteomes" id="UP000398321">
    <property type="component" value="Unassembled WGS sequence"/>
</dbReference>
<evidence type="ECO:0000313" key="16">
    <source>
        <dbReference type="EMBL" id="EAG2515742.1"/>
    </source>
</evidence>
<evidence type="ECO:0000313" key="81">
    <source>
        <dbReference type="Proteomes" id="UP000843775"/>
    </source>
</evidence>
<evidence type="ECO:0000313" key="45">
    <source>
        <dbReference type="Proteomes" id="UP000331186"/>
    </source>
</evidence>
<evidence type="ECO:0000313" key="34">
    <source>
        <dbReference type="EMBL" id="EDN7715889.1"/>
    </source>
</evidence>
<evidence type="ECO:0000313" key="49">
    <source>
        <dbReference type="Proteomes" id="UP000344343"/>
    </source>
</evidence>
<dbReference type="EMBL" id="DAAJFY010000005">
    <property type="protein sequence ID" value="HAC0275483.1"/>
    <property type="molecule type" value="Genomic_DNA"/>
</dbReference>
<evidence type="ECO:0000313" key="59">
    <source>
        <dbReference type="Proteomes" id="UP000398321"/>
    </source>
</evidence>
<dbReference type="Proteomes" id="UP000546397">
    <property type="component" value="Unassembled WGS sequence"/>
</dbReference>
<dbReference type="Proteomes" id="UP000540117">
    <property type="component" value="Unassembled WGS sequence"/>
</dbReference>
<dbReference type="Proteomes" id="UP000350032">
    <property type="component" value="Unassembled WGS sequence"/>
</dbReference>
<evidence type="ECO:0000313" key="68">
    <source>
        <dbReference type="Proteomes" id="UP000489121"/>
    </source>
</evidence>
<dbReference type="EMBL" id="AABBZO010000006">
    <property type="protein sequence ID" value="EAG4461998.1"/>
    <property type="molecule type" value="Genomic_DNA"/>
</dbReference>
<dbReference type="EMBL" id="AAANYR010000002">
    <property type="protein sequence ID" value="EAD5785625.1"/>
    <property type="molecule type" value="Genomic_DNA"/>
</dbReference>
<dbReference type="Proteomes" id="UP000533021">
    <property type="component" value="Unassembled WGS sequence"/>
</dbReference>
<dbReference type="Proteomes" id="UP000852906">
    <property type="component" value="Unassembled WGS sequence"/>
</dbReference>
<dbReference type="Proteomes" id="UP000336166">
    <property type="component" value="Unassembled WGS sequence"/>
</dbReference>
<dbReference type="Proteomes" id="UP000842809">
    <property type="component" value="Unassembled WGS sequence"/>
</dbReference>
<dbReference type="EMBL" id="AAAMZD010000006">
    <property type="protein sequence ID" value="EAD3793600.1"/>
    <property type="molecule type" value="Genomic_DNA"/>
</dbReference>
<dbReference type="EMBL" id="DAAIJL010000002">
    <property type="protein sequence ID" value="HAB8556130.1"/>
    <property type="molecule type" value="Genomic_DNA"/>
</dbReference>
<evidence type="ECO:0000313" key="70">
    <source>
        <dbReference type="Proteomes" id="UP000527632"/>
    </source>
</evidence>
<evidence type="ECO:0000313" key="79">
    <source>
        <dbReference type="Proteomes" id="UP000841146"/>
    </source>
</evidence>
<accession>A0A0B8R991</accession>
<evidence type="ECO:0000313" key="38">
    <source>
        <dbReference type="EMBL" id="HAC0012299.1"/>
    </source>
</evidence>
<evidence type="ECO:0000313" key="39">
    <source>
        <dbReference type="EMBL" id="HAC0275483.1"/>
    </source>
</evidence>
<dbReference type="EMBL" id="AABBAW010000006">
    <property type="protein sequence ID" value="EAG2515742.1"/>
    <property type="molecule type" value="Genomic_DNA"/>
</dbReference>
<dbReference type="Proteomes" id="UP000393182">
    <property type="component" value="Unassembled WGS sequence"/>
</dbReference>
<evidence type="ECO:0000313" key="62">
    <source>
        <dbReference type="Proteomes" id="UP000427828"/>
    </source>
</evidence>
<evidence type="ECO:0000313" key="63">
    <source>
        <dbReference type="Proteomes" id="UP000455569"/>
    </source>
</evidence>
<evidence type="ECO:0000313" key="5">
    <source>
        <dbReference type="EMBL" id="EAC9039991.1"/>
    </source>
</evidence>
<keyword evidence="1" id="KW-0472">Membrane</keyword>
<dbReference type="AlphaFoldDB" id="A0A0B8R991"/>
<dbReference type="Proteomes" id="UP000478704">
    <property type="component" value="Unassembled WGS sequence"/>
</dbReference>
<evidence type="ECO:0000313" key="51">
    <source>
        <dbReference type="Proteomes" id="UP000350032"/>
    </source>
</evidence>
<dbReference type="EMBL" id="AABEMN010000002">
    <property type="protein sequence ID" value="EAG9518480.1"/>
    <property type="molecule type" value="Genomic_DNA"/>
</dbReference>
<evidence type="ECO:0000313" key="40">
    <source>
        <dbReference type="EMBL" id="HAC1755085.1"/>
    </source>
</evidence>
<dbReference type="EMBL" id="AAAREG010000004">
    <property type="protein sequence ID" value="EAE2354041.1"/>
    <property type="molecule type" value="Genomic_DNA"/>
</dbReference>
<dbReference type="Proteomes" id="UP000549379">
    <property type="component" value="Unassembled WGS sequence"/>
</dbReference>
<evidence type="ECO:0000313" key="17">
    <source>
        <dbReference type="EMBL" id="EAG2995840.1"/>
    </source>
</evidence>
<dbReference type="Proteomes" id="UP000481141">
    <property type="component" value="Unassembled WGS sequence"/>
</dbReference>
<dbReference type="EMBL" id="AAAJKI010000001">
    <property type="protein sequence ID" value="EAC6546820.1"/>
    <property type="molecule type" value="Genomic_DNA"/>
</dbReference>
<evidence type="ECO:0000313" key="15">
    <source>
        <dbReference type="EMBL" id="EAG2244515.1"/>
    </source>
</evidence>
<dbReference type="EMBL" id="AABDGJ010000007">
    <property type="protein sequence ID" value="EAG6990995.1"/>
    <property type="molecule type" value="Genomic_DNA"/>
</dbReference>
<evidence type="ECO:0000313" key="3">
    <source>
        <dbReference type="EMBL" id="EAC5549988.1"/>
    </source>
</evidence>
<dbReference type="EMBL" id="AABAYG010000002">
    <property type="protein sequence ID" value="EAG2244515.1"/>
    <property type="molecule type" value="Genomic_DNA"/>
</dbReference>
<dbReference type="EMBL" id="QXLS01000006">
    <property type="protein sequence ID" value="RKA06672.1"/>
    <property type="molecule type" value="Genomic_DNA"/>
</dbReference>
<evidence type="ECO:0000313" key="50">
    <source>
        <dbReference type="Proteomes" id="UP000345329"/>
    </source>
</evidence>
<evidence type="ECO:0000313" key="61">
    <source>
        <dbReference type="Proteomes" id="UP000423131"/>
    </source>
</evidence>
<evidence type="ECO:0000313" key="22">
    <source>
        <dbReference type="EMBL" id="EAG9518480.1"/>
    </source>
</evidence>
<dbReference type="EMBL" id="AABCVX010000006">
    <property type="protein sequence ID" value="EAG6170123.1"/>
    <property type="molecule type" value="Genomic_DNA"/>
</dbReference>
<dbReference type="EMBL" id="AAAKQF010000004">
    <property type="protein sequence ID" value="EAC9039991.1"/>
    <property type="molecule type" value="Genomic_DNA"/>
</dbReference>
<dbReference type="Proteomes" id="UP000423131">
    <property type="component" value="Unassembled WGS sequence"/>
</dbReference>
<dbReference type="Proteomes" id="UP000344343">
    <property type="component" value="Unassembled WGS sequence"/>
</dbReference>
<reference evidence="60 76" key="5">
    <citation type="submission" date="2019-04" db="EMBL/GenBank/DDBJ databases">
        <authorList>
            <consortium name="GenomeTrakr network: Whole genome sequencing for foodborne pathogen traceback"/>
        </authorList>
    </citation>
    <scope>NUCLEOTIDE SEQUENCE [LARGE SCALE GENOMIC DNA]</scope>
    <source>
        <strain evidence="21 76">CFSAN004300</strain>
        <strain evidence="32 54">FLAG-55987</strain>
        <strain evidence="27 60">PHLUSALM00088</strain>
    </source>
</reference>
<dbReference type="EMBL" id="AALAQH010000005">
    <property type="protein sequence ID" value="ECX6924988.1"/>
    <property type="molecule type" value="Genomic_DNA"/>
</dbReference>
<evidence type="ECO:0000313" key="47">
    <source>
        <dbReference type="Proteomes" id="UP000337746"/>
    </source>
</evidence>
<evidence type="ECO:0000313" key="2">
    <source>
        <dbReference type="EMBL" id="EAC4552599.1"/>
    </source>
</evidence>
<evidence type="ECO:0000313" key="32">
    <source>
        <dbReference type="EMBL" id="ECY6543638.1"/>
    </source>
</evidence>
<evidence type="ECO:0000313" key="52">
    <source>
        <dbReference type="Proteomes" id="UP000354255"/>
    </source>
</evidence>
<evidence type="ECO:0000313" key="43">
    <source>
        <dbReference type="EMBL" id="RKA06672.1"/>
    </source>
</evidence>
<dbReference type="InterPro" id="IPR018672">
    <property type="entry name" value="DUF2140"/>
</dbReference>
<dbReference type="EMBL" id="AABGUK010000002">
    <property type="protein sequence ID" value="EAH4241523.1"/>
    <property type="molecule type" value="Genomic_DNA"/>
</dbReference>
<evidence type="ECO:0000313" key="27">
    <source>
        <dbReference type="EMBL" id="EAK9315722.1"/>
    </source>
</evidence>
<evidence type="ECO:0000313" key="33">
    <source>
        <dbReference type="EMBL" id="ECY9781425.1"/>
    </source>
</evidence>
<dbReference type="Proteomes" id="UP000358545">
    <property type="component" value="Unassembled WGS sequence"/>
</dbReference>
<evidence type="ECO:0000313" key="29">
    <source>
        <dbReference type="EMBL" id="ECB9512744.1"/>
    </source>
</evidence>
<reference evidence="79 80" key="3">
    <citation type="journal article" date="2018" name="Genome Biol.">
        <title>SKESA: strategic k-mer extension for scrupulous assemblies.</title>
        <authorList>
            <person name="Souvorov A."/>
            <person name="Agarwala R."/>
            <person name="Lipman D.J."/>
        </authorList>
    </citation>
    <scope>NUCLEOTIDE SEQUENCE [LARGE SCALE GENOMIC DNA]</scope>
    <source>
        <strain evidence="41">2017-325981-023-01</strain>
        <strain evidence="37 82">CFIAFB20100120</strain>
        <strain evidence="39">CFIAFB20170037</strain>
        <strain evidence="38 79">CFIAFB20170045</strain>
        <strain evidence="40 81">DMG1500109</strain>
    </source>
</reference>
<dbReference type="EMBL" id="AANCRK010000006">
    <property type="protein sequence ID" value="EDN7715889.1"/>
    <property type="molecule type" value="Genomic_DNA"/>
</dbReference>
<evidence type="ECO:0000313" key="74">
    <source>
        <dbReference type="Proteomes" id="UP000540117"/>
    </source>
</evidence>
<evidence type="ECO:0000313" key="67">
    <source>
        <dbReference type="Proteomes" id="UP000481141"/>
    </source>
</evidence>
<dbReference type="Proteomes" id="UP000467347">
    <property type="component" value="Unassembled WGS sequence"/>
</dbReference>
<dbReference type="EMBL" id="DABJAN010000002">
    <property type="protein sequence ID" value="HAJ9593165.1"/>
    <property type="molecule type" value="Genomic_DNA"/>
</dbReference>
<evidence type="ECO:0000313" key="10">
    <source>
        <dbReference type="EMBL" id="EAE2354041.1"/>
    </source>
</evidence>
<dbReference type="EMBL" id="AAIAJJ010000003">
    <property type="protein sequence ID" value="ECC1556331.1"/>
    <property type="molecule type" value="Genomic_DNA"/>
</dbReference>
<reference evidence="72 73" key="6">
    <citation type="submission" date="2019-04" db="EMBL/GenBank/DDBJ databases">
        <authorList>
            <person name="Ashton P.M."/>
            <person name="Dallman T."/>
            <person name="Nair S."/>
            <person name="De Pinna E."/>
            <person name="Peters T."/>
            <person name="Grant K."/>
        </authorList>
    </citation>
    <scope>NUCLEOTIDE SEQUENCE [LARGE SCALE GENOMIC DNA]</scope>
    <source>
        <strain evidence="23 73">282333</strain>
        <strain evidence="24 72">282352</strain>
        <strain evidence="22 75">289003</strain>
        <strain evidence="11">RL15000286</strain>
    </source>
</reference>
<dbReference type="EMBL" id="AAAIXK010000003">
    <property type="protein sequence ID" value="EAC5549988.1"/>
    <property type="molecule type" value="Genomic_DNA"/>
</dbReference>
<evidence type="ECO:0000313" key="73">
    <source>
        <dbReference type="Proteomes" id="UP000533021"/>
    </source>
</evidence>
<dbReference type="EMBL" id="AABFVG010000005">
    <property type="protein sequence ID" value="EAH2282218.1"/>
    <property type="molecule type" value="Genomic_DNA"/>
</dbReference>
<evidence type="ECO:0000313" key="44">
    <source>
        <dbReference type="Proteomes" id="UP000272537"/>
    </source>
</evidence>
<evidence type="ECO:0000313" key="18">
    <source>
        <dbReference type="EMBL" id="EAG4331894.1"/>
    </source>
</evidence>
<dbReference type="EMBL" id="AABGHY010000005">
    <property type="protein sequence ID" value="EAH3294417.1"/>
    <property type="molecule type" value="Genomic_DNA"/>
</dbReference>
<evidence type="ECO:0000313" key="37">
    <source>
        <dbReference type="EMBL" id="HAB8556130.1"/>
    </source>
</evidence>
<dbReference type="EMBL" id="MJTJ01000018">
    <property type="protein sequence ID" value="OET49870.1"/>
    <property type="molecule type" value="Genomic_DNA"/>
</dbReference>
<evidence type="ECO:0000313" key="35">
    <source>
        <dbReference type="EMBL" id="EDN9836595.1"/>
    </source>
</evidence>
<dbReference type="EMBL" id="AAAIKW010000005">
    <property type="protein sequence ID" value="EAC4552599.1"/>
    <property type="molecule type" value="Genomic_DNA"/>
</dbReference>
<dbReference type="Proteomes" id="UP000365297">
    <property type="component" value="Unassembled WGS sequence"/>
</dbReference>
<dbReference type="EMBL" id="AABATR010000004">
    <property type="protein sequence ID" value="EAG1893765.1"/>
    <property type="molecule type" value="Genomic_DNA"/>
</dbReference>
<evidence type="ECO:0000313" key="76">
    <source>
        <dbReference type="Proteomes" id="UP000548278"/>
    </source>
</evidence>
<evidence type="ECO:0000313" key="31">
    <source>
        <dbReference type="EMBL" id="ECX6924988.1"/>
    </source>
</evidence>
<evidence type="ECO:0000313" key="6">
    <source>
        <dbReference type="EMBL" id="EAD3793600.1"/>
    </source>
</evidence>
<dbReference type="EMBL" id="AANDSR010000004">
    <property type="protein sequence ID" value="EDN9836595.1"/>
    <property type="molecule type" value="Genomic_DNA"/>
</dbReference>
<evidence type="ECO:0000313" key="4">
    <source>
        <dbReference type="EMBL" id="EAC6546820.1"/>
    </source>
</evidence>
<dbReference type="EMBL" id="AABBHO010000002">
    <property type="protein sequence ID" value="EAG2995840.1"/>
    <property type="molecule type" value="Genomic_DNA"/>
</dbReference>
<comment type="caution">
    <text evidence="25">The sequence shown here is derived from an EMBL/GenBank/DDBJ whole genome shotgun (WGS) entry which is preliminary data.</text>
</comment>
<dbReference type="EMBL" id="AABAGT010000001">
    <property type="protein sequence ID" value="EAG0865716.1"/>
    <property type="molecule type" value="Genomic_DNA"/>
</dbReference>
<dbReference type="EMBL" id="AALEDS010000003">
    <property type="protein sequence ID" value="ECY6543638.1"/>
    <property type="molecule type" value="Genomic_DNA"/>
</dbReference>
<dbReference type="Proteomes" id="UP000841146">
    <property type="component" value="Unassembled WGS sequence"/>
</dbReference>
<dbReference type="Proteomes" id="UP000339309">
    <property type="component" value="Unassembled WGS sequence"/>
</dbReference>
<dbReference type="OMA" id="GMYVKAD"/>
<dbReference type="EMBL" id="AACKDQ010000002">
    <property type="protein sequence ID" value="EAK9315722.1"/>
    <property type="molecule type" value="Genomic_DNA"/>
</dbReference>
<dbReference type="Proteomes" id="UP000364988">
    <property type="component" value="Unassembled WGS sequence"/>
</dbReference>
<dbReference type="Proteomes" id="UP000427828">
    <property type="component" value="Unassembled WGS sequence"/>
</dbReference>
<evidence type="ECO:0000313" key="48">
    <source>
        <dbReference type="Proteomes" id="UP000339309"/>
    </source>
</evidence>
<dbReference type="Proteomes" id="UP000331186">
    <property type="component" value="Unassembled WGS sequence"/>
</dbReference>
<evidence type="ECO:0000313" key="64">
    <source>
        <dbReference type="Proteomes" id="UP000467347"/>
    </source>
</evidence>
<dbReference type="RefSeq" id="WP_003728281.1">
    <property type="nucleotide sequence ID" value="NC_021824.1"/>
</dbReference>
<dbReference type="EMBL" id="AALGDA010000001">
    <property type="protein sequence ID" value="ECY9781425.1"/>
    <property type="molecule type" value="Genomic_DNA"/>
</dbReference>
<reference evidence="25 70" key="7">
    <citation type="submission" date="2019-04" db="EMBL/GenBank/DDBJ databases">
        <authorList>
            <consortium name="GenomeTrakr: Next Generation Sequencing Network for Food Pathogen Tracability"/>
        </authorList>
    </citation>
    <scope>NUCLEOTIDE SEQUENCE [LARGE SCALE GENOMIC DNA]</scope>
    <source>
        <strain evidence="17 77">10B02965A-1</strain>
        <strain evidence="19 71">CFSAN063727</strain>
        <strain evidence="34 63">CFSAN102901</strain>
        <strain evidence="9 57">FDA00006494</strain>
        <strain evidence="3 55">FDA00007096</strain>
        <strain evidence="15">FDA00011243</strain>
        <strain evidence="4 45">FDA00013332</strain>
        <strain evidence="8 49">FDA00013853</strain>
        <strain evidence="28 61">FDA00014336</strain>
        <strain evidence="30 58">FDA00014370</strain>
        <strain evidence="29 59">FDA00014392</strain>
        <strain evidence="36">FDA00015054</strain>
        <strain evidence="18 74">FDA1005580-S054-001</strain>
        <strain evidence="66">FDA1090798-S029-001</strain>
        <strain evidence="67">FDA956581-098-004</strain>
        <strain evidence="16 69">FDA960927-006-004</strain>
        <strain evidence="20 78">FLAG-38921</strain>
        <strain evidence="31 62">FLAG-51482A</strain>
        <strain evidence="14 47">FLAG-54356</strain>
        <strain evidence="7 56">FSIS31901579</strain>
        <strain evidence="25 70">LS1344</strain>
        <strain evidence="35 64">OSF101448</strain>
        <strain evidence="6 50">VA-WGS-00405</strain>
    </source>
</reference>
<reference evidence="46 48" key="4">
    <citation type="submission" date="2018-06" db="EMBL/GenBank/DDBJ databases">
        <authorList>
            <consortium name="PulseNet: The National Subtyping Network for Foodborne Disease Surveillance"/>
            <person name="Tarr C.L."/>
            <person name="Trees E."/>
            <person name="Katz L.S."/>
            <person name="Carleton-Romer H.A."/>
            <person name="Stroika S."/>
            <person name="Kucerova Z."/>
            <person name="Roache K.F."/>
            <person name="Sabol A.L."/>
            <person name="Besser J."/>
            <person name="Gerner-Smidt P."/>
        </authorList>
    </citation>
    <scope>NUCLEOTIDE SEQUENCE [LARGE SCALE GENOMIC DNA]</scope>
    <source>
        <strain evidence="2 48">2015L-6227</strain>
        <strain evidence="10 46">PNUSAL000134</strain>
        <strain evidence="5 52">PNUSAL000910</strain>
        <strain evidence="12 53">PNUSAL002180</strain>
        <strain evidence="13 65">PNUSAL002298</strain>
        <strain evidence="26 51">PNUSAL004402</strain>
        <strain evidence="33 68">PNUSAL005692</strain>
    </source>
</reference>
<dbReference type="EMBL" id="AAASLB010000005">
    <property type="protein sequence ID" value="EAE4942332.1"/>
    <property type="molecule type" value="Genomic_DNA"/>
</dbReference>
<dbReference type="Proteomes" id="UP000530452">
    <property type="component" value="Unassembled WGS sequence"/>
</dbReference>
<dbReference type="Proteomes" id="UP000844415">
    <property type="component" value="Unassembled WGS sequence"/>
</dbReference>
<dbReference type="Proteomes" id="UP000843503">
    <property type="component" value="Unassembled WGS sequence"/>
</dbReference>
<reference evidence="43 44" key="2">
    <citation type="journal article" date="2018" name="BMC Genomics">
        <title>Genes significantly associated with lineage II food isolates of Listeria monocytogenes.</title>
        <authorList>
            <person name="Pirone-Davies C."/>
            <person name="Chen Y."/>
            <person name="Pightling A."/>
            <person name="Ryan G."/>
            <person name="Wang Y."/>
            <person name="Yao K."/>
            <person name="Hoffmann M."/>
            <person name="Allard M.W."/>
        </authorList>
    </citation>
    <scope>NUCLEOTIDE SEQUENCE [LARGE SCALE GENOMIC DNA]</scope>
    <source>
        <strain evidence="43 44">PNUSAL000550</strain>
    </source>
</reference>
<evidence type="ECO:0000313" key="78">
    <source>
        <dbReference type="Proteomes" id="UP000566721"/>
    </source>
</evidence>
<evidence type="ECO:0000313" key="8">
    <source>
        <dbReference type="EMBL" id="EAD5785625.1"/>
    </source>
</evidence>
<dbReference type="Proteomes" id="UP000528151">
    <property type="component" value="Unassembled WGS sequence"/>
</dbReference>
<evidence type="ECO:0000313" key="57">
    <source>
        <dbReference type="Proteomes" id="UP000379076"/>
    </source>
</evidence>
<evidence type="ECO:0000313" key="13">
    <source>
        <dbReference type="EMBL" id="EAG1893765.1"/>
    </source>
</evidence>
<dbReference type="Pfam" id="PF09911">
    <property type="entry name" value="DUF2140"/>
    <property type="match status" value="1"/>
</dbReference>
<dbReference type="Proteomes" id="UP000527632">
    <property type="component" value="Unassembled WGS sequence"/>
</dbReference>
<dbReference type="EMBL" id="AAAQQZ010000002">
    <property type="protein sequence ID" value="EAE1338343.1"/>
    <property type="molecule type" value="Genomic_DNA"/>
</dbReference>
<dbReference type="Proteomes" id="UP000478682">
    <property type="component" value="Unassembled WGS sequence"/>
</dbReference>